<protein>
    <recommendedName>
        <fullName evidence="2">GYD domain-containing protein</fullName>
    </recommendedName>
</protein>
<dbReference type="AlphaFoldDB" id="X1LXW9"/>
<proteinExistence type="predicted"/>
<dbReference type="Pfam" id="PF08734">
    <property type="entry name" value="GYD"/>
    <property type="match status" value="1"/>
</dbReference>
<dbReference type="InterPro" id="IPR014845">
    <property type="entry name" value="GYD/TTHA1554"/>
</dbReference>
<gene>
    <name evidence="1" type="ORF">S06H3_17446</name>
</gene>
<organism evidence="1">
    <name type="scientific">marine sediment metagenome</name>
    <dbReference type="NCBI Taxonomy" id="412755"/>
    <lineage>
        <taxon>unclassified sequences</taxon>
        <taxon>metagenomes</taxon>
        <taxon>ecological metagenomes</taxon>
    </lineage>
</organism>
<evidence type="ECO:0008006" key="2">
    <source>
        <dbReference type="Google" id="ProtNLM"/>
    </source>
</evidence>
<evidence type="ECO:0000313" key="1">
    <source>
        <dbReference type="EMBL" id="GAI07285.1"/>
    </source>
</evidence>
<name>X1LXW9_9ZZZZ</name>
<dbReference type="EMBL" id="BARV01008716">
    <property type="protein sequence ID" value="GAI07285.1"/>
    <property type="molecule type" value="Genomic_DNA"/>
</dbReference>
<accession>X1LXW9</accession>
<sequence length="97" mass="10780">MPKYVLLMKLTDQGIKDIKNAPERIEDTVKGLEAAGGKLEIFCTVMGDYDYVAVVECPSDEVAVTFLLLQGSFGNVRTTTLKAFTKEEFTEMVKKLP</sequence>
<comment type="caution">
    <text evidence="1">The sequence shown here is derived from an EMBL/GenBank/DDBJ whole genome shotgun (WGS) entry which is preliminary data.</text>
</comment>
<reference evidence="1" key="1">
    <citation type="journal article" date="2014" name="Front. Microbiol.">
        <title>High frequency of phylogenetically diverse reductive dehalogenase-homologous genes in deep subseafloor sedimentary metagenomes.</title>
        <authorList>
            <person name="Kawai M."/>
            <person name="Futagami T."/>
            <person name="Toyoda A."/>
            <person name="Takaki Y."/>
            <person name="Nishi S."/>
            <person name="Hori S."/>
            <person name="Arai W."/>
            <person name="Tsubouchi T."/>
            <person name="Morono Y."/>
            <person name="Uchiyama I."/>
            <person name="Ito T."/>
            <person name="Fujiyama A."/>
            <person name="Inagaki F."/>
            <person name="Takami H."/>
        </authorList>
    </citation>
    <scope>NUCLEOTIDE SEQUENCE</scope>
    <source>
        <strain evidence="1">Expedition CK06-06</strain>
    </source>
</reference>